<reference evidence="6" key="1">
    <citation type="submission" date="2020-08" db="EMBL/GenBank/DDBJ databases">
        <title>Paracoccus amoyensis sp. nov., isolated from the surface seawater at coast of Xiamen, Fujian.</title>
        <authorList>
            <person name="Lyu L."/>
        </authorList>
    </citation>
    <scope>NUCLEOTIDE SEQUENCE</scope>
    <source>
        <strain evidence="6">11-3</strain>
    </source>
</reference>
<feature type="binding site" evidence="3">
    <location>
        <position position="326"/>
    </location>
    <ligand>
        <name>Zn(2+)</name>
        <dbReference type="ChEBI" id="CHEBI:29105"/>
        <label>2</label>
    </ligand>
</feature>
<dbReference type="Gene3D" id="3.40.720.10">
    <property type="entry name" value="Alkaline Phosphatase, subunit A"/>
    <property type="match status" value="1"/>
</dbReference>
<sequence>MYIRLATALSLIFTMPAMAEVEIAQKDSKWFTDAQSVLAQREAVVANTNRAKNVILFVADGNSIGTQYATRIWVGQQAGGLGDDHVLPQEKFPHVGLIKTYTTNGQTPDSAPTASALNTGIKSRNGTINIDDAGAYDSCDAAATAGLTTFAEIVSDMGKSVGIVSTARLTHATPAAVYARSANRDWEDDTELPTGCAQKDIAVQMVDAIDAGVIDLALGGGRHNFLPNGIFDDEGGQGRRVDDRNLVDEITAKGWQYVWNEDTFNAADPAKPILGLFEGNHMQYEEDRAGEPSLAEMTEKAITSLSRNDDGYYLMIEAGRVDHANHDGNLHRAVTDGAAFAAAIEKAVSMVDQQDTLIVVTADHGHGLEFSGYCGRGTPITGLCYNVEDNGHAHSGDLSRALDGKPYSVAGYMNGPGSILFQEEGQNDYTGSRELLTQEQATDPDFLQQALLPMPSETHSAVDVAVMAQGPWAHLLGGVIEQNVIFHVMHKAVTAGDDAAAAGN</sequence>
<proteinExistence type="inferred from homology"/>
<dbReference type="Proteomes" id="UP000608594">
    <property type="component" value="Unassembled WGS sequence"/>
</dbReference>
<dbReference type="GO" id="GO:0046872">
    <property type="term" value="F:metal ion binding"/>
    <property type="evidence" value="ECO:0007669"/>
    <property type="project" value="UniProtKB-KW"/>
</dbReference>
<dbReference type="GO" id="GO:0004035">
    <property type="term" value="F:alkaline phosphatase activity"/>
    <property type="evidence" value="ECO:0007669"/>
    <property type="project" value="TreeGrafter"/>
</dbReference>
<comment type="similarity">
    <text evidence="4">Belongs to the alkaline phosphatase family.</text>
</comment>
<feature type="binding site" evidence="3">
    <location>
        <position position="60"/>
    </location>
    <ligand>
        <name>Mg(2+)</name>
        <dbReference type="ChEBI" id="CHEBI:18420"/>
    </ligand>
</feature>
<keyword evidence="3" id="KW-0479">Metal-binding</keyword>
<accession>A0A926GBV2</accession>
<dbReference type="CDD" id="cd16012">
    <property type="entry name" value="ALP"/>
    <property type="match status" value="1"/>
</dbReference>
<keyword evidence="3" id="KW-0862">Zinc</keyword>
<dbReference type="RefSeq" id="WP_187793618.1">
    <property type="nucleotide sequence ID" value="NZ_JACOQL010000003.1"/>
</dbReference>
<dbReference type="SUPFAM" id="SSF53649">
    <property type="entry name" value="Alkaline phosphatase-like"/>
    <property type="match status" value="1"/>
</dbReference>
<feature type="binding site" evidence="3">
    <location>
        <position position="322"/>
    </location>
    <ligand>
        <name>Zn(2+)</name>
        <dbReference type="ChEBI" id="CHEBI:29105"/>
        <label>2</label>
    </ligand>
</feature>
<dbReference type="Pfam" id="PF00245">
    <property type="entry name" value="Alk_phosphatase"/>
    <property type="match status" value="1"/>
</dbReference>
<evidence type="ECO:0000313" key="6">
    <source>
        <dbReference type="EMBL" id="MBC9247116.1"/>
    </source>
</evidence>
<keyword evidence="7" id="KW-1185">Reference proteome</keyword>
<feature type="signal peptide" evidence="5">
    <location>
        <begin position="1"/>
        <end position="19"/>
    </location>
</feature>
<evidence type="ECO:0000256" key="5">
    <source>
        <dbReference type="SAM" id="SignalP"/>
    </source>
</evidence>
<organism evidence="6 7">
    <name type="scientific">Paracoccus amoyensis</name>
    <dbReference type="NCBI Taxonomy" id="2760093"/>
    <lineage>
        <taxon>Bacteria</taxon>
        <taxon>Pseudomonadati</taxon>
        <taxon>Pseudomonadota</taxon>
        <taxon>Alphaproteobacteria</taxon>
        <taxon>Rhodobacterales</taxon>
        <taxon>Paracoccaceae</taxon>
        <taxon>Paracoccus</taxon>
    </lineage>
</organism>
<comment type="cofactor">
    <cofactor evidence="3">
        <name>Zn(2+)</name>
        <dbReference type="ChEBI" id="CHEBI:29105"/>
    </cofactor>
    <text evidence="3">Binds 2 Zn(2+) ions.</text>
</comment>
<evidence type="ECO:0000313" key="7">
    <source>
        <dbReference type="Proteomes" id="UP000608594"/>
    </source>
</evidence>
<gene>
    <name evidence="6" type="ORF">H4P12_10385</name>
</gene>
<dbReference type="SMART" id="SM00098">
    <property type="entry name" value="alkPPc"/>
    <property type="match status" value="1"/>
</dbReference>
<protein>
    <submittedName>
        <fullName evidence="6">Alkaline phosphatase</fullName>
    </submittedName>
</protein>
<dbReference type="PANTHER" id="PTHR11596">
    <property type="entry name" value="ALKALINE PHOSPHATASE"/>
    <property type="match status" value="1"/>
</dbReference>
<feature type="active site" description="Phosphoserine intermediate" evidence="2">
    <location>
        <position position="110"/>
    </location>
</feature>
<feature type="binding site" evidence="3">
    <location>
        <position position="363"/>
    </location>
    <ligand>
        <name>Zn(2+)</name>
        <dbReference type="ChEBI" id="CHEBI:29105"/>
        <label>2</label>
    </ligand>
</feature>
<comment type="cofactor">
    <cofactor evidence="3">
        <name>Mg(2+)</name>
        <dbReference type="ChEBI" id="CHEBI:18420"/>
    </cofactor>
    <text evidence="3">Binds 1 Mg(2+) ion.</text>
</comment>
<feature type="chain" id="PRO_5037462768" evidence="5">
    <location>
        <begin position="20"/>
        <end position="504"/>
    </location>
</feature>
<name>A0A926GBV2_9RHOB</name>
<feature type="binding site" evidence="3">
    <location>
        <position position="364"/>
    </location>
    <ligand>
        <name>Zn(2+)</name>
        <dbReference type="ChEBI" id="CHEBI:29105"/>
        <label>2</label>
    </ligand>
</feature>
<evidence type="ECO:0000256" key="1">
    <source>
        <dbReference type="ARBA" id="ARBA00022553"/>
    </source>
</evidence>
<dbReference type="PANTHER" id="PTHR11596:SF5">
    <property type="entry name" value="ALKALINE PHOSPHATASE"/>
    <property type="match status" value="1"/>
</dbReference>
<dbReference type="PRINTS" id="PR00113">
    <property type="entry name" value="ALKPHPHTASE"/>
</dbReference>
<evidence type="ECO:0000256" key="4">
    <source>
        <dbReference type="RuleBase" id="RU003946"/>
    </source>
</evidence>
<dbReference type="EMBL" id="JACOQL010000003">
    <property type="protein sequence ID" value="MBC9247116.1"/>
    <property type="molecule type" value="Genomic_DNA"/>
</dbReference>
<dbReference type="AlphaFoldDB" id="A0A926GBV2"/>
<evidence type="ECO:0000256" key="2">
    <source>
        <dbReference type="PIRSR" id="PIRSR601952-1"/>
    </source>
</evidence>
<dbReference type="InterPro" id="IPR001952">
    <property type="entry name" value="Alkaline_phosphatase"/>
</dbReference>
<evidence type="ECO:0000256" key="3">
    <source>
        <dbReference type="PIRSR" id="PIRSR601952-2"/>
    </source>
</evidence>
<feature type="binding site" evidence="3">
    <location>
        <position position="317"/>
    </location>
    <ligand>
        <name>Mg(2+)</name>
        <dbReference type="ChEBI" id="CHEBI:18420"/>
    </ligand>
</feature>
<feature type="binding site" evidence="3">
    <location>
        <position position="171"/>
    </location>
    <ligand>
        <name>Mg(2+)</name>
        <dbReference type="ChEBI" id="CHEBI:18420"/>
    </ligand>
</feature>
<feature type="binding site" evidence="3">
    <location>
        <position position="173"/>
    </location>
    <ligand>
        <name>Mg(2+)</name>
        <dbReference type="ChEBI" id="CHEBI:18420"/>
    </ligand>
</feature>
<keyword evidence="1" id="KW-0597">Phosphoprotein</keyword>
<feature type="binding site" evidence="3">
    <location>
        <position position="459"/>
    </location>
    <ligand>
        <name>Zn(2+)</name>
        <dbReference type="ChEBI" id="CHEBI:29105"/>
        <label>2</label>
    </ligand>
</feature>
<dbReference type="InterPro" id="IPR017850">
    <property type="entry name" value="Alkaline_phosphatase_core_sf"/>
</dbReference>
<comment type="caution">
    <text evidence="6">The sequence shown here is derived from an EMBL/GenBank/DDBJ whole genome shotgun (WGS) entry which is preliminary data.</text>
</comment>
<feature type="binding site" evidence="3">
    <location>
        <position position="60"/>
    </location>
    <ligand>
        <name>Zn(2+)</name>
        <dbReference type="ChEBI" id="CHEBI:29105"/>
        <label>2</label>
    </ligand>
</feature>
<keyword evidence="3" id="KW-0460">Magnesium</keyword>
<keyword evidence="5" id="KW-0732">Signal</keyword>